<protein>
    <submittedName>
        <fullName evidence="2">Uncharacterized protein</fullName>
    </submittedName>
</protein>
<evidence type="ECO:0000313" key="3">
    <source>
        <dbReference type="Proteomes" id="UP000029964"/>
    </source>
</evidence>
<dbReference type="AlphaFoldDB" id="A0A086SUX1"/>
<dbReference type="Proteomes" id="UP000029964">
    <property type="component" value="Unassembled WGS sequence"/>
</dbReference>
<organism evidence="2 3">
    <name type="scientific">Hapsidospora chrysogenum (strain ATCC 11550 / CBS 779.69 / DSM 880 / IAM 14645 / JCM 23072 / IMI 49137)</name>
    <name type="common">Acremonium chrysogenum</name>
    <dbReference type="NCBI Taxonomy" id="857340"/>
    <lineage>
        <taxon>Eukaryota</taxon>
        <taxon>Fungi</taxon>
        <taxon>Dikarya</taxon>
        <taxon>Ascomycota</taxon>
        <taxon>Pezizomycotina</taxon>
        <taxon>Sordariomycetes</taxon>
        <taxon>Hypocreomycetidae</taxon>
        <taxon>Hypocreales</taxon>
        <taxon>Bionectriaceae</taxon>
        <taxon>Hapsidospora</taxon>
    </lineage>
</organism>
<sequence length="60" mass="6453">MSSSRQQDSAEGSRGCIRGRIHVARLLRVTRRLTFVAFSTTSGMGARPSSAGEDRASGRN</sequence>
<comment type="caution">
    <text evidence="2">The sequence shown here is derived from an EMBL/GenBank/DDBJ whole genome shotgun (WGS) entry which is preliminary data.</text>
</comment>
<name>A0A086SUX1_HAPC1</name>
<feature type="region of interest" description="Disordered" evidence="1">
    <location>
        <begin position="41"/>
        <end position="60"/>
    </location>
</feature>
<proteinExistence type="predicted"/>
<dbReference type="EMBL" id="JPKY01000158">
    <property type="protein sequence ID" value="KFH40903.1"/>
    <property type="molecule type" value="Genomic_DNA"/>
</dbReference>
<dbReference type="HOGENOM" id="CLU_2941165_0_0_1"/>
<evidence type="ECO:0000256" key="1">
    <source>
        <dbReference type="SAM" id="MobiDB-lite"/>
    </source>
</evidence>
<gene>
    <name evidence="2" type="ORF">ACRE_083860</name>
</gene>
<reference evidence="3" key="1">
    <citation type="journal article" date="2014" name="Genome Announc.">
        <title>Genome sequence and annotation of Acremonium chrysogenum, producer of the beta-lactam antibiotic cephalosporin C.</title>
        <authorList>
            <person name="Terfehr D."/>
            <person name="Dahlmann T.A."/>
            <person name="Specht T."/>
            <person name="Zadra I."/>
            <person name="Kuernsteiner H."/>
            <person name="Kueck U."/>
        </authorList>
    </citation>
    <scope>NUCLEOTIDE SEQUENCE [LARGE SCALE GENOMIC DNA]</scope>
    <source>
        <strain evidence="3">ATCC 11550 / CBS 779.69 / DSM 880 / IAM 14645 / JCM 23072 / IMI 49137</strain>
    </source>
</reference>
<keyword evidence="3" id="KW-1185">Reference proteome</keyword>
<accession>A0A086SUX1</accession>
<evidence type="ECO:0000313" key="2">
    <source>
        <dbReference type="EMBL" id="KFH40903.1"/>
    </source>
</evidence>